<protein>
    <submittedName>
        <fullName evidence="1">Uncharacterized protein</fullName>
    </submittedName>
</protein>
<sequence length="841" mass="85959">MGTNIGTSIQVNGNKPPNVAAVLIDPSTGEAMSTTSTFSTLIRDAFDNYVPEEIWHPSVAGGDIVVLDGNAAGASYIVISKDPLAENTVTTLTSVANMQLAIEASFGVHMSQRVLGQEFSLELVSTDNIPTTFTDLTISSVTQTTTTIAVTTSAPHGLAVGNAISTYGVSDSRLNYPALVVASVPSPTQFTATAGPGGTIQSIASAGPYTSGFVSLRARLGGSASGTSMIFENATATNASFYSRSNSGDALASGAVNGNQSVSIGSTASVQLVNTAYTYAFTPTTEYRVALMSDRLQWYDAAVDATAQATARYTRTQVVPDNTKNYVVRLRATSNRATTRPVGKIVSAQKAGTTTATITTDVAHNLTTGDQIVIYGIANQTDFANIATATVAATASGNQLTIVMGATTPSITSAGGFVARVQGGNVPSSFIPQVAISATLATAADGTQALTLTGSAAWTGLLIGDYVNVHGLRVAAGGADLLCDGAWKVRNVSTTTLELGALQGTVPPANFGATVCGGAIIKRTDLRISFVRLYEFDRLRVEALSRPAGEVAASMPVVVQGGSVNVGSAVLAAGSAQVGLVKLSDGTNTTAVKAASAAAAATDPSAVVTLSPNSVGAVNLAIPTLVADVASAALTATTTTAAFTPTFGSEYEVNIVLGAVTGTTPTLDVVVQESDDSGTNWYDVYHFERITAGNQVVRSPKLVLTGNRVRYVQTVGGTTPSFTRAVNRLQGNAQVDTVRRLFDRSTIVLTTLGSATPALAARGCKNAQLVINLGAATTPPVMKLQATENGADWYDLPGTVSGVASSTVQLTVNNINALAIRAAVGTAGVTVTAGYVAVKAF</sequence>
<dbReference type="InterPro" id="IPR023366">
    <property type="entry name" value="ATP_synth_asu-like_sf"/>
</dbReference>
<dbReference type="EMBL" id="WNKS01000007">
    <property type="protein sequence ID" value="MTV31424.1"/>
    <property type="molecule type" value="Genomic_DNA"/>
</dbReference>
<comment type="caution">
    <text evidence="1">The sequence shown here is derived from an EMBL/GenBank/DDBJ whole genome shotgun (WGS) entry which is preliminary data.</text>
</comment>
<proteinExistence type="predicted"/>
<dbReference type="RefSeq" id="WP_155446109.1">
    <property type="nucleotide sequence ID" value="NZ_JAOQNR010000010.1"/>
</dbReference>
<gene>
    <name evidence="1" type="ORF">GJ654_10500</name>
</gene>
<name>A0A6N8DRI0_RHOAC</name>
<organism evidence="1 2">
    <name type="scientific">Rhodoblastus acidophilus</name>
    <name type="common">Rhodopseudomonas acidophila</name>
    <dbReference type="NCBI Taxonomy" id="1074"/>
    <lineage>
        <taxon>Bacteria</taxon>
        <taxon>Pseudomonadati</taxon>
        <taxon>Pseudomonadota</taxon>
        <taxon>Alphaproteobacteria</taxon>
        <taxon>Hyphomicrobiales</taxon>
        <taxon>Rhodoblastaceae</taxon>
        <taxon>Rhodoblastus</taxon>
    </lineage>
</organism>
<evidence type="ECO:0000313" key="1">
    <source>
        <dbReference type="EMBL" id="MTV31424.1"/>
    </source>
</evidence>
<dbReference type="Proteomes" id="UP000439113">
    <property type="component" value="Unassembled WGS sequence"/>
</dbReference>
<evidence type="ECO:0000313" key="2">
    <source>
        <dbReference type="Proteomes" id="UP000439113"/>
    </source>
</evidence>
<dbReference type="AlphaFoldDB" id="A0A6N8DRI0"/>
<dbReference type="OrthoDB" id="4151701at2"/>
<reference evidence="1 2" key="1">
    <citation type="submission" date="2019-11" db="EMBL/GenBank/DDBJ databases">
        <title>Whole-genome sequence of a Rhodoblastus acidophilus DSM 142.</title>
        <authorList>
            <person name="Kyndt J.A."/>
            <person name="Meyer T.E."/>
        </authorList>
    </citation>
    <scope>NUCLEOTIDE SEQUENCE [LARGE SCALE GENOMIC DNA]</scope>
    <source>
        <strain evidence="1 2">DSM 142</strain>
    </source>
</reference>
<dbReference type="Gene3D" id="2.40.30.20">
    <property type="match status" value="1"/>
</dbReference>
<accession>A0A6N8DRI0</accession>